<dbReference type="GO" id="GO:0006310">
    <property type="term" value="P:DNA recombination"/>
    <property type="evidence" value="ECO:0007669"/>
    <property type="project" value="UniProtKB-KW"/>
</dbReference>
<dbReference type="PANTHER" id="PTHR30629">
    <property type="entry name" value="PROPHAGE INTEGRASE"/>
    <property type="match status" value="1"/>
</dbReference>
<keyword evidence="7" id="KW-1185">Reference proteome</keyword>
<evidence type="ECO:0000259" key="5">
    <source>
        <dbReference type="PROSITE" id="PS51898"/>
    </source>
</evidence>
<dbReference type="Gene3D" id="1.10.443.10">
    <property type="entry name" value="Intergrase catalytic core"/>
    <property type="match status" value="1"/>
</dbReference>
<evidence type="ECO:0000256" key="1">
    <source>
        <dbReference type="ARBA" id="ARBA00008857"/>
    </source>
</evidence>
<dbReference type="InterPro" id="IPR004107">
    <property type="entry name" value="Integrase_SAM-like_N"/>
</dbReference>
<reference evidence="6 7" key="1">
    <citation type="submission" date="2021-03" db="EMBL/GenBank/DDBJ databases">
        <authorList>
            <person name="Shang D.-D."/>
            <person name="Du Z.-J."/>
            <person name="Chen G.-J."/>
        </authorList>
    </citation>
    <scope>NUCLEOTIDE SEQUENCE [LARGE SCALE GENOMIC DNA]</scope>
    <source>
        <strain evidence="6 7">F2608</strain>
    </source>
</reference>
<evidence type="ECO:0000313" key="6">
    <source>
        <dbReference type="EMBL" id="MBO1517119.1"/>
    </source>
</evidence>
<dbReference type="PROSITE" id="PS51898">
    <property type="entry name" value="TYR_RECOMBINASE"/>
    <property type="match status" value="1"/>
</dbReference>
<evidence type="ECO:0000256" key="2">
    <source>
        <dbReference type="ARBA" id="ARBA00022908"/>
    </source>
</evidence>
<gene>
    <name evidence="6" type="ORF">J3491_07200</name>
</gene>
<dbReference type="GO" id="GO:0015074">
    <property type="term" value="P:DNA integration"/>
    <property type="evidence" value="ECO:0007669"/>
    <property type="project" value="UniProtKB-KW"/>
</dbReference>
<dbReference type="InterPro" id="IPR011010">
    <property type="entry name" value="DNA_brk_join_enz"/>
</dbReference>
<evidence type="ECO:0000313" key="7">
    <source>
        <dbReference type="Proteomes" id="UP000664161"/>
    </source>
</evidence>
<comment type="similarity">
    <text evidence="1">Belongs to the 'phage' integrase family.</text>
</comment>
<dbReference type="InterPro" id="IPR022000">
    <property type="entry name" value="Min27-like_integrase_DNA_bind"/>
</dbReference>
<organism evidence="6 7">
    <name type="scientific">Psychrobacter halodurans</name>
    <dbReference type="NCBI Taxonomy" id="2818439"/>
    <lineage>
        <taxon>Bacteria</taxon>
        <taxon>Pseudomonadati</taxon>
        <taxon>Pseudomonadota</taxon>
        <taxon>Gammaproteobacteria</taxon>
        <taxon>Moraxellales</taxon>
        <taxon>Moraxellaceae</taxon>
        <taxon>Psychrobacter</taxon>
    </lineage>
</organism>
<dbReference type="Proteomes" id="UP000664161">
    <property type="component" value="Unassembled WGS sequence"/>
</dbReference>
<protein>
    <submittedName>
        <fullName evidence="6">Site-specific integrase</fullName>
    </submittedName>
</protein>
<feature type="domain" description="Tyr recombinase" evidence="5">
    <location>
        <begin position="195"/>
        <end position="378"/>
    </location>
</feature>
<keyword evidence="2" id="KW-0229">DNA integration</keyword>
<evidence type="ECO:0000256" key="4">
    <source>
        <dbReference type="ARBA" id="ARBA00023172"/>
    </source>
</evidence>
<dbReference type="Gene3D" id="1.10.150.130">
    <property type="match status" value="1"/>
</dbReference>
<dbReference type="RefSeq" id="WP_207969664.1">
    <property type="nucleotide sequence ID" value="NZ_JAGBKN010000012.1"/>
</dbReference>
<dbReference type="InterPro" id="IPR013762">
    <property type="entry name" value="Integrase-like_cat_sf"/>
</dbReference>
<dbReference type="CDD" id="cd01189">
    <property type="entry name" value="INT_ICEBs1_C_like"/>
    <property type="match status" value="1"/>
</dbReference>
<dbReference type="InterPro" id="IPR002104">
    <property type="entry name" value="Integrase_catalytic"/>
</dbReference>
<dbReference type="AlphaFoldDB" id="A0AAW4IP88"/>
<proteinExistence type="inferred from homology"/>
<name>A0AAW4IP88_9GAMM</name>
<dbReference type="SUPFAM" id="SSF56349">
    <property type="entry name" value="DNA breaking-rejoining enzymes"/>
    <property type="match status" value="1"/>
</dbReference>
<keyword evidence="3" id="KW-0238">DNA-binding</keyword>
<sequence length="400" mass="46723">MASIRVRKGSNKLFVDFRFMGIRCREITNLVDTPANRKKLEKIIEKMEAELTLGIFDYAKYFPKSDKAQEMVALRDRRACIETDMPAFKEFAALWFSEKEIEWRDTYKRKIQDIIDMYLLPYFASKPLDTIKKTDVLAFRASLAKVTYGKVKKHLSAARINSIMVPLGMILKEAAKRYKFDNPYEDIKSLKQPKVDIQPFTLDEVRRFIEGVREDYRNYYLVRFFTGMRTSEVDGLTWENIDFDRREIVIKQALVKGKIVPPKTQESYRAIAMSPWVYEALQDQYKVTYKRSDYVFCAHTGSPLDYNNVNKQVWHPTLRLLGLKTRNAYQTRHTAATLWLAAGESPEWIASQMGHSTTKMLFNTYSRYVPNMTRRDGSAFEALVNQSQIAQRSTDKETSQ</sequence>
<evidence type="ECO:0000256" key="3">
    <source>
        <dbReference type="ARBA" id="ARBA00023125"/>
    </source>
</evidence>
<dbReference type="Pfam" id="PF00589">
    <property type="entry name" value="Phage_integrase"/>
    <property type="match status" value="1"/>
</dbReference>
<dbReference type="GO" id="GO:0003677">
    <property type="term" value="F:DNA binding"/>
    <property type="evidence" value="ECO:0007669"/>
    <property type="project" value="UniProtKB-KW"/>
</dbReference>
<keyword evidence="4" id="KW-0233">DNA recombination</keyword>
<dbReference type="Pfam" id="PF12167">
    <property type="entry name" value="Arm-DNA-bind_2"/>
    <property type="match status" value="1"/>
</dbReference>
<dbReference type="InterPro" id="IPR010998">
    <property type="entry name" value="Integrase_recombinase_N"/>
</dbReference>
<dbReference type="EMBL" id="JAGBKN010000012">
    <property type="protein sequence ID" value="MBO1517119.1"/>
    <property type="molecule type" value="Genomic_DNA"/>
</dbReference>
<dbReference type="PANTHER" id="PTHR30629:SF2">
    <property type="entry name" value="PROPHAGE INTEGRASE INTS-RELATED"/>
    <property type="match status" value="1"/>
</dbReference>
<dbReference type="InterPro" id="IPR050808">
    <property type="entry name" value="Phage_Integrase"/>
</dbReference>
<dbReference type="Pfam" id="PF14659">
    <property type="entry name" value="Phage_int_SAM_3"/>
    <property type="match status" value="1"/>
</dbReference>
<accession>A0AAW4IP88</accession>
<comment type="caution">
    <text evidence="6">The sequence shown here is derived from an EMBL/GenBank/DDBJ whole genome shotgun (WGS) entry which is preliminary data.</text>
</comment>